<feature type="region of interest" description="Disordered" evidence="1">
    <location>
        <begin position="70"/>
        <end position="92"/>
    </location>
</feature>
<dbReference type="PROSITE" id="PS00028">
    <property type="entry name" value="ZINC_FINGER_C2H2_1"/>
    <property type="match status" value="1"/>
</dbReference>
<protein>
    <recommendedName>
        <fullName evidence="2">C2H2-type domain-containing protein</fullName>
    </recommendedName>
</protein>
<feature type="compositionally biased region" description="Polar residues" evidence="1">
    <location>
        <begin position="76"/>
        <end position="86"/>
    </location>
</feature>
<proteinExistence type="predicted"/>
<dbReference type="InterPro" id="IPR013087">
    <property type="entry name" value="Znf_C2H2_type"/>
</dbReference>
<feature type="domain" description="C2H2-type" evidence="2">
    <location>
        <begin position="20"/>
        <end position="40"/>
    </location>
</feature>
<gene>
    <name evidence="3" type="ORF">OXD698_LOCUS47363</name>
</gene>
<evidence type="ECO:0000259" key="2">
    <source>
        <dbReference type="PROSITE" id="PS00028"/>
    </source>
</evidence>
<evidence type="ECO:0000313" key="4">
    <source>
        <dbReference type="Proteomes" id="UP000663844"/>
    </source>
</evidence>
<name>A0A820JIG5_9BILA</name>
<reference evidence="3" key="1">
    <citation type="submission" date="2021-02" db="EMBL/GenBank/DDBJ databases">
        <authorList>
            <person name="Nowell W R."/>
        </authorList>
    </citation>
    <scope>NUCLEOTIDE SEQUENCE</scope>
</reference>
<dbReference type="Proteomes" id="UP000663844">
    <property type="component" value="Unassembled WGS sequence"/>
</dbReference>
<dbReference type="AlphaFoldDB" id="A0A820JIG5"/>
<evidence type="ECO:0000256" key="1">
    <source>
        <dbReference type="SAM" id="MobiDB-lite"/>
    </source>
</evidence>
<dbReference type="EMBL" id="CAJOAZ010018292">
    <property type="protein sequence ID" value="CAF4324668.1"/>
    <property type="molecule type" value="Genomic_DNA"/>
</dbReference>
<sequence>NVPYDYNCLSVQTELHKRTCLMCSLYYSSSAAMKRHKRLHPSKYLKQQKAIIIKTEKQIQVIDVNDSESWEESKNDNISQNKTNIITDAPLT</sequence>
<organism evidence="3 4">
    <name type="scientific">Adineta steineri</name>
    <dbReference type="NCBI Taxonomy" id="433720"/>
    <lineage>
        <taxon>Eukaryota</taxon>
        <taxon>Metazoa</taxon>
        <taxon>Spiralia</taxon>
        <taxon>Gnathifera</taxon>
        <taxon>Rotifera</taxon>
        <taxon>Eurotatoria</taxon>
        <taxon>Bdelloidea</taxon>
        <taxon>Adinetida</taxon>
        <taxon>Adinetidae</taxon>
        <taxon>Adineta</taxon>
    </lineage>
</organism>
<comment type="caution">
    <text evidence="3">The sequence shown here is derived from an EMBL/GenBank/DDBJ whole genome shotgun (WGS) entry which is preliminary data.</text>
</comment>
<accession>A0A820JIG5</accession>
<feature type="non-terminal residue" evidence="3">
    <location>
        <position position="1"/>
    </location>
</feature>
<evidence type="ECO:0000313" key="3">
    <source>
        <dbReference type="EMBL" id="CAF4324668.1"/>
    </source>
</evidence>